<organism evidence="2">
    <name type="scientific">Cyanothece sp. (strain PCC 7425 / ATCC 29141)</name>
    <dbReference type="NCBI Taxonomy" id="395961"/>
    <lineage>
        <taxon>Bacteria</taxon>
        <taxon>Bacillati</taxon>
        <taxon>Cyanobacteriota</taxon>
        <taxon>Cyanophyceae</taxon>
        <taxon>Gomontiellales</taxon>
        <taxon>Cyanothecaceae</taxon>
        <taxon>Cyanothece</taxon>
    </lineage>
</organism>
<dbReference type="eggNOG" id="ENOG5033HU7">
    <property type="taxonomic scope" value="Bacteria"/>
</dbReference>
<evidence type="ECO:0000313" key="2">
    <source>
        <dbReference type="EMBL" id="ACL46567.1"/>
    </source>
</evidence>
<protein>
    <submittedName>
        <fullName evidence="2">Uncharacterized protein</fullName>
    </submittedName>
</protein>
<accession>B8HXM2</accession>
<dbReference type="EMBL" id="CP001344">
    <property type="protein sequence ID" value="ACL46567.1"/>
    <property type="molecule type" value="Genomic_DNA"/>
</dbReference>
<dbReference type="AlphaFoldDB" id="B8HXM2"/>
<feature type="region of interest" description="Disordered" evidence="1">
    <location>
        <begin position="1"/>
        <end position="60"/>
    </location>
</feature>
<dbReference type="HOGENOM" id="CLU_1007193_0_0_3"/>
<evidence type="ECO:0000256" key="1">
    <source>
        <dbReference type="SAM" id="MobiDB-lite"/>
    </source>
</evidence>
<proteinExistence type="predicted"/>
<gene>
    <name evidence="2" type="ordered locus">Cyan7425_4254</name>
</gene>
<reference evidence="2" key="1">
    <citation type="submission" date="2009-01" db="EMBL/GenBank/DDBJ databases">
        <title>Complete sequence of chromosome Cyanothece sp. PCC 7425.</title>
        <authorList>
            <consortium name="US DOE Joint Genome Institute"/>
            <person name="Lucas S."/>
            <person name="Copeland A."/>
            <person name="Lapidus A."/>
            <person name="Glavina del Rio T."/>
            <person name="Dalin E."/>
            <person name="Tice H."/>
            <person name="Bruce D."/>
            <person name="Goodwin L."/>
            <person name="Pitluck S."/>
            <person name="Sims D."/>
            <person name="Meineke L."/>
            <person name="Brettin T."/>
            <person name="Detter J.C."/>
            <person name="Han C."/>
            <person name="Larimer F."/>
            <person name="Land M."/>
            <person name="Hauser L."/>
            <person name="Kyrpides N."/>
            <person name="Ovchinnikova G."/>
            <person name="Liberton M."/>
            <person name="Stoeckel J."/>
            <person name="Banerjee A."/>
            <person name="Singh A."/>
            <person name="Page L."/>
            <person name="Sato H."/>
            <person name="Zhao L."/>
            <person name="Sherman L."/>
            <person name="Pakrasi H."/>
            <person name="Richardson P."/>
        </authorList>
    </citation>
    <scope>NUCLEOTIDE SEQUENCE</scope>
    <source>
        <strain evidence="2">PCC 7425</strain>
    </source>
</reference>
<name>B8HXM2_CYAP4</name>
<dbReference type="KEGG" id="cyn:Cyan7425_4254"/>
<dbReference type="OrthoDB" id="485040at2"/>
<sequence>MAKKDNLQNQQDRTQDIQAEEHEEAERQEVAPTLAAEAEPELERPSTTSKAAPAERQTDLGGEINAFLEFLQTDPASIDLEAAQSRVNDAYELLHRSKQPEVKEISSGLRELKKQLQSNKATGHDLAELLEQIGEQTSDMAAEADKGLRSNLKKLGRQLTKLGHSVSKAEDQERLEQLNSLVDLLEEDLDNLDPQAAIAPIDHWYALLHRSDNEQQQQLANSLKELKQALKSNKARGALPELLIRVGEQTTAIAAEAGRGFKRPIQRVGKLLNQLGKSLEEEE</sequence>